<organism evidence="1">
    <name type="scientific">Brassica campestris</name>
    <name type="common">Field mustard</name>
    <dbReference type="NCBI Taxonomy" id="3711"/>
    <lineage>
        <taxon>Eukaryota</taxon>
        <taxon>Viridiplantae</taxon>
        <taxon>Streptophyta</taxon>
        <taxon>Embryophyta</taxon>
        <taxon>Tracheophyta</taxon>
        <taxon>Spermatophyta</taxon>
        <taxon>Magnoliopsida</taxon>
        <taxon>eudicotyledons</taxon>
        <taxon>Gunneridae</taxon>
        <taxon>Pentapetalae</taxon>
        <taxon>rosids</taxon>
        <taxon>malvids</taxon>
        <taxon>Brassicales</taxon>
        <taxon>Brassicaceae</taxon>
        <taxon>Brassiceae</taxon>
        <taxon>Brassica</taxon>
    </lineage>
</organism>
<reference evidence="1" key="1">
    <citation type="submission" date="2018-11" db="EMBL/GenBank/DDBJ databases">
        <authorList>
            <consortium name="Genoscope - CEA"/>
            <person name="William W."/>
        </authorList>
    </citation>
    <scope>NUCLEOTIDE SEQUENCE</scope>
</reference>
<name>A0A3P6ABX5_BRACM</name>
<evidence type="ECO:0000313" key="1">
    <source>
        <dbReference type="EMBL" id="VDC89892.1"/>
    </source>
</evidence>
<protein>
    <submittedName>
        <fullName evidence="1">Uncharacterized protein</fullName>
    </submittedName>
</protein>
<dbReference type="EMBL" id="LR031573">
    <property type="protein sequence ID" value="VDC89892.1"/>
    <property type="molecule type" value="Genomic_DNA"/>
</dbReference>
<gene>
    <name evidence="1" type="ORF">BRAA02T07547Z</name>
</gene>
<dbReference type="AlphaFoldDB" id="A0A3P6ABX5"/>
<proteinExistence type="predicted"/>
<accession>A0A3P6ABX5</accession>
<sequence>MVDINVRLLESTSFEDLTEPISGLNKVSGSLFDLANTNTHLQDITGGIIGVQSTVSDPPE</sequence>